<evidence type="ECO:0000256" key="3">
    <source>
        <dbReference type="ARBA" id="ARBA00022490"/>
    </source>
</evidence>
<protein>
    <submittedName>
        <fullName evidence="6">Endonuclease</fullName>
    </submittedName>
</protein>
<keyword evidence="6" id="KW-0255">Endonuclease</keyword>
<dbReference type="Proteomes" id="UP001041814">
    <property type="component" value="Unassembled WGS sequence"/>
</dbReference>
<dbReference type="EMBL" id="NRRU01000013">
    <property type="protein sequence ID" value="MBK1712181.1"/>
    <property type="molecule type" value="Genomic_DNA"/>
</dbReference>
<evidence type="ECO:0000256" key="4">
    <source>
        <dbReference type="ARBA" id="ARBA00023125"/>
    </source>
</evidence>
<dbReference type="RefSeq" id="WP_200228277.1">
    <property type="nucleotide sequence ID" value="NZ_NRRT01000018.1"/>
</dbReference>
<dbReference type="PANTHER" id="PTHR38097">
    <property type="match status" value="1"/>
</dbReference>
<organism evidence="6 7">
    <name type="scientific">Rubrivivax gelatinosus</name>
    <name type="common">Rhodocyclus gelatinosus</name>
    <name type="synonym">Rhodopseudomonas gelatinosa</name>
    <dbReference type="NCBI Taxonomy" id="28068"/>
    <lineage>
        <taxon>Bacteria</taxon>
        <taxon>Pseudomonadati</taxon>
        <taxon>Pseudomonadota</taxon>
        <taxon>Betaproteobacteria</taxon>
        <taxon>Burkholderiales</taxon>
        <taxon>Sphaerotilaceae</taxon>
        <taxon>Rubrivivax</taxon>
    </lineage>
</organism>
<dbReference type="InterPro" id="IPR027444">
    <property type="entry name" value="H-NS_C_dom"/>
</dbReference>
<keyword evidence="6" id="KW-0378">Hydrolase</keyword>
<reference evidence="6" key="1">
    <citation type="submission" date="2017-08" db="EMBL/GenBank/DDBJ databases">
        <authorList>
            <person name="Imhoff J.F."/>
            <person name="Rahn T."/>
            <person name="Kuenzel S."/>
            <person name="Neulinger S.C."/>
        </authorList>
    </citation>
    <scope>NUCLEOTIDE SEQUENCE</scope>
    <source>
        <strain evidence="6">IM 151</strain>
    </source>
</reference>
<name>A0ABS1DR40_RUBGE</name>
<dbReference type="SMART" id="SM00528">
    <property type="entry name" value="HNS"/>
    <property type="match status" value="1"/>
</dbReference>
<accession>A0ABS1DR40</accession>
<evidence type="ECO:0000313" key="6">
    <source>
        <dbReference type="EMBL" id="MBK1712181.1"/>
    </source>
</evidence>
<feature type="domain" description="DNA-binding protein H-NS-like C-terminal" evidence="5">
    <location>
        <begin position="64"/>
        <end position="107"/>
    </location>
</feature>
<evidence type="ECO:0000256" key="2">
    <source>
        <dbReference type="ARBA" id="ARBA00010610"/>
    </source>
</evidence>
<gene>
    <name evidence="6" type="ORF">CKO43_05245</name>
</gene>
<keyword evidence="7" id="KW-1185">Reference proteome</keyword>
<dbReference type="GO" id="GO:0004519">
    <property type="term" value="F:endonuclease activity"/>
    <property type="evidence" value="ECO:0007669"/>
    <property type="project" value="UniProtKB-KW"/>
</dbReference>
<dbReference type="Gene3D" id="4.10.430.10">
    <property type="entry name" value="Histone-like protein H-NS, C-terminal domain"/>
    <property type="match status" value="1"/>
</dbReference>
<dbReference type="InterPro" id="IPR037150">
    <property type="entry name" value="H-NS_C_dom_sf"/>
</dbReference>
<comment type="caution">
    <text evidence="6">The sequence shown here is derived from an EMBL/GenBank/DDBJ whole genome shotgun (WGS) entry which is preliminary data.</text>
</comment>
<proteinExistence type="inferred from homology"/>
<evidence type="ECO:0000259" key="5">
    <source>
        <dbReference type="SMART" id="SM00528"/>
    </source>
</evidence>
<comment type="subcellular location">
    <subcellularLocation>
        <location evidence="1">Cytoplasm</location>
        <location evidence="1">Nucleoid</location>
    </subcellularLocation>
</comment>
<keyword evidence="6" id="KW-0540">Nuclease</keyword>
<keyword evidence="4" id="KW-0238">DNA-binding</keyword>
<dbReference type="Pfam" id="PF00816">
    <property type="entry name" value="Histone_HNS"/>
    <property type="match status" value="1"/>
</dbReference>
<reference evidence="6" key="2">
    <citation type="journal article" date="2020" name="Microorganisms">
        <title>Osmotic Adaptation and Compatible Solute Biosynthesis of Phototrophic Bacteria as Revealed from Genome Analyses.</title>
        <authorList>
            <person name="Imhoff J.F."/>
            <person name="Rahn T."/>
            <person name="Kunzel S."/>
            <person name="Keller A."/>
            <person name="Neulinger S.C."/>
        </authorList>
    </citation>
    <scope>NUCLEOTIDE SEQUENCE</scope>
    <source>
        <strain evidence="6">IM 151</strain>
    </source>
</reference>
<comment type="similarity">
    <text evidence="2">Belongs to the histone-like protein H-NS family.</text>
</comment>
<sequence>MATKKTAAPTATYAEIQAEIARLQAEAEALREQEVGEVIAGIKESIAAYGLTAADLGLAPKATRARKTPTKAAFADGNGNTWVGRGKRPDWVRAALAAGQTMDQLRVS</sequence>
<evidence type="ECO:0000313" key="7">
    <source>
        <dbReference type="Proteomes" id="UP001041814"/>
    </source>
</evidence>
<evidence type="ECO:0000256" key="1">
    <source>
        <dbReference type="ARBA" id="ARBA00004453"/>
    </source>
</evidence>
<dbReference type="SUPFAM" id="SSF81273">
    <property type="entry name" value="H-NS histone-like proteins"/>
    <property type="match status" value="1"/>
</dbReference>
<keyword evidence="3" id="KW-0963">Cytoplasm</keyword>
<dbReference type="PANTHER" id="PTHR38097:SF2">
    <property type="entry name" value="DNA-BINDING PROTEIN STPA"/>
    <property type="match status" value="1"/>
</dbReference>